<accession>A0ACB8QQU6</accession>
<proteinExistence type="predicted"/>
<reference evidence="1" key="2">
    <citation type="journal article" date="2022" name="New Phytol.">
        <title>Evolutionary transition to the ectomycorrhizal habit in the genomes of a hyperdiverse lineage of mushroom-forming fungi.</title>
        <authorList>
            <person name="Looney B."/>
            <person name="Miyauchi S."/>
            <person name="Morin E."/>
            <person name="Drula E."/>
            <person name="Courty P.E."/>
            <person name="Kohler A."/>
            <person name="Kuo A."/>
            <person name="LaButti K."/>
            <person name="Pangilinan J."/>
            <person name="Lipzen A."/>
            <person name="Riley R."/>
            <person name="Andreopoulos W."/>
            <person name="He G."/>
            <person name="Johnson J."/>
            <person name="Nolan M."/>
            <person name="Tritt A."/>
            <person name="Barry K.W."/>
            <person name="Grigoriev I.V."/>
            <person name="Nagy L.G."/>
            <person name="Hibbett D."/>
            <person name="Henrissat B."/>
            <person name="Matheny P.B."/>
            <person name="Labbe J."/>
            <person name="Martin F.M."/>
        </authorList>
    </citation>
    <scope>NUCLEOTIDE SEQUENCE</scope>
    <source>
        <strain evidence="1">EC-137</strain>
    </source>
</reference>
<keyword evidence="2" id="KW-1185">Reference proteome</keyword>
<gene>
    <name evidence="1" type="ORF">K488DRAFT_46728</name>
</gene>
<evidence type="ECO:0000313" key="2">
    <source>
        <dbReference type="Proteomes" id="UP000814128"/>
    </source>
</evidence>
<name>A0ACB8QQU6_9AGAM</name>
<comment type="caution">
    <text evidence="1">The sequence shown here is derived from an EMBL/GenBank/DDBJ whole genome shotgun (WGS) entry which is preliminary data.</text>
</comment>
<keyword evidence="1" id="KW-0378">Hydrolase</keyword>
<sequence length="951" mass="103076">MFTVSAGLALLLGAAPLLAHAQSSGNVSSCPGYTLDGLQETASGLLAQLSLAGKPCNAFGTDIANLTLAVTYETPDRLRVLIADAAGAQFMLPEAYFPRPTNETSTEDASDLVFNYDAQPFAFWVSRRSTGDVLFDTRLVSLPAAPTTALDGTPLDSFAFVFEDQYLQLTSSLPRDANVYGLGEVIATSGFRRDIAENGTLQTWWARDVTDPTNENIYGAHPVYLEHRVDTNGTASAAHAVFLSSAAGADVVLTTPAGANASLVQYRMLGGVLDFYFFAGPTPVAAVAQYGALVGTPAWVPYWAFGFHLCRWGYLDVNETREQVANMRAAGVPLEVMWNDIDMYHARRDFTTDPTSFPIDEMRTFIEELAANGQHYIPIVDAAIGHTANDTDNYFPFISGIEKNVFVTNPDNTTYIGQVWPGYTVFPDWFAPNTEGWWGEAITNWSDSGIEFSGLWLDMNEASSFCVGSCGTTGNLSDTTTPVSLPGDPGNLVTDYPEGYNSAIWGPSGNITINGTLTFGNDTVVASSAGFAVPDDELAASTQFGKRADTLRNLNVPPYTIHNGFGDLSVHTIATNATHANGFVELDVHNLFGYMEERTTHLALLKNQPDRRPFLISRSTFPSTGHWSGHWLGDNFSKWAYLRYSIQGVLQFQLYQIPMVGADTCGFIGNTDEELCNRWMSLSAFVPFYRNHNQRGALSQEPYRWDSVAEATRAAIAVRYALLPYWYTLFANASTLATPPVRALFWNFPDEAELLGVDLQFMIGDNVLVTPVTAPNVSNVDGIFPGRGNVVWRDWYTHEIVNATAGTNTTLDAPLGHIPVHIRDGAALLLHIQPGYTTNETRAAPYALLLALDGTGAAFGNAYIDDGVSNPGVDGTIANRSLTFTVGNGTLSVRGAGEFKVLQPVARVTVLGVSTPPTNVSENVTYEADLGRVNITGLALDLNEDTTLSWA</sequence>
<protein>
    <submittedName>
        <fullName evidence="1">Glycosyl hydrolases family 31-domain-containing protein</fullName>
    </submittedName>
</protein>
<dbReference type="Proteomes" id="UP000814128">
    <property type="component" value="Unassembled WGS sequence"/>
</dbReference>
<dbReference type="EMBL" id="MU273510">
    <property type="protein sequence ID" value="KAI0033893.1"/>
    <property type="molecule type" value="Genomic_DNA"/>
</dbReference>
<evidence type="ECO:0000313" key="1">
    <source>
        <dbReference type="EMBL" id="KAI0033893.1"/>
    </source>
</evidence>
<reference evidence="1" key="1">
    <citation type="submission" date="2021-02" db="EMBL/GenBank/DDBJ databases">
        <authorList>
            <consortium name="DOE Joint Genome Institute"/>
            <person name="Ahrendt S."/>
            <person name="Looney B.P."/>
            <person name="Miyauchi S."/>
            <person name="Morin E."/>
            <person name="Drula E."/>
            <person name="Courty P.E."/>
            <person name="Chicoki N."/>
            <person name="Fauchery L."/>
            <person name="Kohler A."/>
            <person name="Kuo A."/>
            <person name="Labutti K."/>
            <person name="Pangilinan J."/>
            <person name="Lipzen A."/>
            <person name="Riley R."/>
            <person name="Andreopoulos W."/>
            <person name="He G."/>
            <person name="Johnson J."/>
            <person name="Barry K.W."/>
            <person name="Grigoriev I.V."/>
            <person name="Nagy L."/>
            <person name="Hibbett D."/>
            <person name="Henrissat B."/>
            <person name="Matheny P.B."/>
            <person name="Labbe J."/>
            <person name="Martin F."/>
        </authorList>
    </citation>
    <scope>NUCLEOTIDE SEQUENCE</scope>
    <source>
        <strain evidence="1">EC-137</strain>
    </source>
</reference>
<organism evidence="1 2">
    <name type="scientific">Vararia minispora EC-137</name>
    <dbReference type="NCBI Taxonomy" id="1314806"/>
    <lineage>
        <taxon>Eukaryota</taxon>
        <taxon>Fungi</taxon>
        <taxon>Dikarya</taxon>
        <taxon>Basidiomycota</taxon>
        <taxon>Agaricomycotina</taxon>
        <taxon>Agaricomycetes</taxon>
        <taxon>Russulales</taxon>
        <taxon>Lachnocladiaceae</taxon>
        <taxon>Vararia</taxon>
    </lineage>
</organism>